<evidence type="ECO:0000256" key="3">
    <source>
        <dbReference type="SAM" id="MobiDB-lite"/>
    </source>
</evidence>
<dbReference type="EMBL" id="WOWK01000037">
    <property type="protein sequence ID" value="KAF0325300.1"/>
    <property type="molecule type" value="Genomic_DNA"/>
</dbReference>
<feature type="compositionally biased region" description="Acidic residues" evidence="3">
    <location>
        <begin position="93"/>
        <end position="103"/>
    </location>
</feature>
<keyword evidence="6" id="KW-1185">Reference proteome</keyword>
<proteinExistence type="predicted"/>
<dbReference type="CDD" id="cd12148">
    <property type="entry name" value="fungal_TF_MHR"/>
    <property type="match status" value="1"/>
</dbReference>
<reference evidence="5 6" key="1">
    <citation type="submission" date="2019-12" db="EMBL/GenBank/DDBJ databases">
        <title>A genome sequence resource for the geographically widespread anthracnose pathogen Colletotrichum asianum.</title>
        <authorList>
            <person name="Meng Y."/>
        </authorList>
    </citation>
    <scope>NUCLEOTIDE SEQUENCE [LARGE SCALE GENOMIC DNA]</scope>
    <source>
        <strain evidence="5 6">ICMP 18580</strain>
    </source>
</reference>
<feature type="region of interest" description="Disordered" evidence="3">
    <location>
        <begin position="1"/>
        <end position="42"/>
    </location>
</feature>
<comment type="caution">
    <text evidence="5">The sequence shown here is derived from an EMBL/GenBank/DDBJ whole genome shotgun (WGS) entry which is preliminary data.</text>
</comment>
<dbReference type="InterPro" id="IPR007219">
    <property type="entry name" value="XnlR_reg_dom"/>
</dbReference>
<dbReference type="PANTHER" id="PTHR46910:SF1">
    <property type="entry name" value="MISCELLANEOUS ZN(II)2CYS6 TRANSCRIPTION FACTOR (EUROFUNG)-RELATED"/>
    <property type="match status" value="1"/>
</dbReference>
<gene>
    <name evidence="5" type="ORF">GQ607_007334</name>
</gene>
<evidence type="ECO:0000256" key="1">
    <source>
        <dbReference type="ARBA" id="ARBA00022723"/>
    </source>
</evidence>
<dbReference type="Proteomes" id="UP000434172">
    <property type="component" value="Unassembled WGS sequence"/>
</dbReference>
<dbReference type="SMART" id="SM00066">
    <property type="entry name" value="GAL4"/>
    <property type="match status" value="1"/>
</dbReference>
<evidence type="ECO:0000313" key="6">
    <source>
        <dbReference type="Proteomes" id="UP000434172"/>
    </source>
</evidence>
<dbReference type="GO" id="GO:0008270">
    <property type="term" value="F:zinc ion binding"/>
    <property type="evidence" value="ECO:0007669"/>
    <property type="project" value="InterPro"/>
</dbReference>
<dbReference type="GO" id="GO:0000981">
    <property type="term" value="F:DNA-binding transcription factor activity, RNA polymerase II-specific"/>
    <property type="evidence" value="ECO:0007669"/>
    <property type="project" value="InterPro"/>
</dbReference>
<keyword evidence="2" id="KW-0539">Nucleus</keyword>
<dbReference type="PROSITE" id="PS00463">
    <property type="entry name" value="ZN2_CY6_FUNGAL_1"/>
    <property type="match status" value="1"/>
</dbReference>
<dbReference type="SUPFAM" id="SSF57701">
    <property type="entry name" value="Zn2/Cys6 DNA-binding domain"/>
    <property type="match status" value="1"/>
</dbReference>
<dbReference type="InterPro" id="IPR036864">
    <property type="entry name" value="Zn2-C6_fun-type_DNA-bd_sf"/>
</dbReference>
<dbReference type="GO" id="GO:0006351">
    <property type="term" value="P:DNA-templated transcription"/>
    <property type="evidence" value="ECO:0007669"/>
    <property type="project" value="InterPro"/>
</dbReference>
<dbReference type="GO" id="GO:0005634">
    <property type="term" value="C:nucleus"/>
    <property type="evidence" value="ECO:0007669"/>
    <property type="project" value="UniProtKB-SubCell"/>
</dbReference>
<dbReference type="PANTHER" id="PTHR46910">
    <property type="entry name" value="TRANSCRIPTION FACTOR PDR1"/>
    <property type="match status" value="1"/>
</dbReference>
<keyword evidence="1" id="KW-0479">Metal-binding</keyword>
<dbReference type="Pfam" id="PF00172">
    <property type="entry name" value="Zn_clus"/>
    <property type="match status" value="1"/>
</dbReference>
<sequence length="594" mass="64727">MVETAGTGSGEPSGVAAERPSDTVTVTEGGRLNPPPQPRPTRLRRLRACNSCRERKIRCDNNPGSCRNCVVYGEECVISRGERMFSRTQSPEEQSDQVSEDGNDVNMESQPCNPPNRLPEDVSSATAVTPSLSESDMIPGVVTTELGDFLINSKFAGTSSPQVLAKTAEELFKMQVPQMNVMGFFCPLMTFGEEFPLPTAITRPISGKAVADACVKKFFSTTHTLWPILDPDQFSHTYEDFYRKMGTNDATAAALIFAIIALGSDSRDVFDANLNASYGLLNQLIARPYLATVQSFILLTLSLLHIGKDGQAALTIGFATQIAHAGRLSVINDEHCDAELPSVQDSSSVPTEGESKPAFHFLSSFIALAQCLARISRSLFHKNASNVAANDLLGRVAAADDDLETWRRSLPQDVRPGNIITVSEDDTFVGSTLLGCIYYNAVLNVHRASATRMRGSGTLCLAAARSIIRLMNTMADDNRFEKLRWFHPYSINAIMALYIGIMQNPTLWSSPADLALMNSLCHCFEKFREPATTRNLCDLMAVIKSAVEKAQYSTGRMQGTAGHLTPRGSMPTAMPMSIQGITGWVWVKITSPTA</sequence>
<accession>A0A8H3ZVH8</accession>
<dbReference type="Pfam" id="PF04082">
    <property type="entry name" value="Fungal_trans"/>
    <property type="match status" value="1"/>
</dbReference>
<dbReference type="InterPro" id="IPR001138">
    <property type="entry name" value="Zn2Cys6_DnaBD"/>
</dbReference>
<protein>
    <submittedName>
        <fullName evidence="5">Fungal specific transcription factor domain-containing protein</fullName>
    </submittedName>
</protein>
<dbReference type="AlphaFoldDB" id="A0A8H3ZVH8"/>
<dbReference type="InterPro" id="IPR050987">
    <property type="entry name" value="AtrR-like"/>
</dbReference>
<evidence type="ECO:0000256" key="2">
    <source>
        <dbReference type="ARBA" id="ARBA00023242"/>
    </source>
</evidence>
<name>A0A8H3ZVH8_9PEZI</name>
<evidence type="ECO:0000259" key="4">
    <source>
        <dbReference type="PROSITE" id="PS50048"/>
    </source>
</evidence>
<feature type="region of interest" description="Disordered" evidence="3">
    <location>
        <begin position="84"/>
        <end position="122"/>
    </location>
</feature>
<evidence type="ECO:0000313" key="5">
    <source>
        <dbReference type="EMBL" id="KAF0325300.1"/>
    </source>
</evidence>
<dbReference type="OrthoDB" id="5104314at2759"/>
<dbReference type="GO" id="GO:0003677">
    <property type="term" value="F:DNA binding"/>
    <property type="evidence" value="ECO:0007669"/>
    <property type="project" value="UniProtKB-KW"/>
</dbReference>
<organism evidence="5 6">
    <name type="scientific">Colletotrichum asianum</name>
    <dbReference type="NCBI Taxonomy" id="702518"/>
    <lineage>
        <taxon>Eukaryota</taxon>
        <taxon>Fungi</taxon>
        <taxon>Dikarya</taxon>
        <taxon>Ascomycota</taxon>
        <taxon>Pezizomycotina</taxon>
        <taxon>Sordariomycetes</taxon>
        <taxon>Hypocreomycetidae</taxon>
        <taxon>Glomerellales</taxon>
        <taxon>Glomerellaceae</taxon>
        <taxon>Colletotrichum</taxon>
        <taxon>Colletotrichum gloeosporioides species complex</taxon>
    </lineage>
</organism>
<dbReference type="PROSITE" id="PS50048">
    <property type="entry name" value="ZN2_CY6_FUNGAL_2"/>
    <property type="match status" value="1"/>
</dbReference>
<feature type="domain" description="Zn(2)-C6 fungal-type" evidence="4">
    <location>
        <begin position="48"/>
        <end position="78"/>
    </location>
</feature>
<dbReference type="CDD" id="cd00067">
    <property type="entry name" value="GAL4"/>
    <property type="match status" value="1"/>
</dbReference>
<dbReference type="Gene3D" id="4.10.240.10">
    <property type="entry name" value="Zn(2)-C6 fungal-type DNA-binding domain"/>
    <property type="match status" value="1"/>
</dbReference>